<comment type="caution">
    <text evidence="1">The sequence shown here is derived from an EMBL/GenBank/DDBJ whole genome shotgun (WGS) entry which is preliminary data.</text>
</comment>
<proteinExistence type="predicted"/>
<organism evidence="1 2">
    <name type="scientific">Sphingomonas melonis</name>
    <dbReference type="NCBI Taxonomy" id="152682"/>
    <lineage>
        <taxon>Bacteria</taxon>
        <taxon>Pseudomonadati</taxon>
        <taxon>Pseudomonadota</taxon>
        <taxon>Alphaproteobacteria</taxon>
        <taxon>Sphingomonadales</taxon>
        <taxon>Sphingomonadaceae</taxon>
        <taxon>Sphingomonas</taxon>
    </lineage>
</organism>
<keyword evidence="2" id="KW-1185">Reference proteome</keyword>
<gene>
    <name evidence="1" type="ORF">HD841_001914</name>
</gene>
<dbReference type="Proteomes" id="UP000517753">
    <property type="component" value="Unassembled WGS sequence"/>
</dbReference>
<protein>
    <submittedName>
        <fullName evidence="1">Uncharacterized protein</fullName>
    </submittedName>
</protein>
<evidence type="ECO:0000313" key="2">
    <source>
        <dbReference type="Proteomes" id="UP000517753"/>
    </source>
</evidence>
<accession>A0A7Y9FMU2</accession>
<dbReference type="EMBL" id="JACCBY010000002">
    <property type="protein sequence ID" value="NYD90134.1"/>
    <property type="molecule type" value="Genomic_DNA"/>
</dbReference>
<name>A0A7Y9FMU2_9SPHN</name>
<sequence>MLAYPILTILSSINQSLPIATGISPIPLRRLIYIIADLMPEKRRDAPEIRYLALTF</sequence>
<reference evidence="1 2" key="2">
    <citation type="submission" date="2020-08" db="EMBL/GenBank/DDBJ databases">
        <title>The Agave Microbiome: Exploring the role of microbial communities in plant adaptations to desert environments.</title>
        <authorList>
            <person name="Partida-Martinez L.P."/>
        </authorList>
    </citation>
    <scope>NUCLEOTIDE SEQUENCE [LARGE SCALE GENOMIC DNA]</scope>
    <source>
        <strain evidence="1 2">AS2.3</strain>
    </source>
</reference>
<evidence type="ECO:0000313" key="1">
    <source>
        <dbReference type="EMBL" id="NYD90134.1"/>
    </source>
</evidence>
<dbReference type="AlphaFoldDB" id="A0A7Y9FMU2"/>
<reference evidence="1 2" key="1">
    <citation type="submission" date="2020-07" db="EMBL/GenBank/DDBJ databases">
        <authorList>
            <person name="Partida-Martinez L."/>
            <person name="Huntemann M."/>
            <person name="Clum A."/>
            <person name="Wang J."/>
            <person name="Palaniappan K."/>
            <person name="Ritter S."/>
            <person name="Chen I.-M."/>
            <person name="Stamatis D."/>
            <person name="Reddy T."/>
            <person name="O'Malley R."/>
            <person name="Daum C."/>
            <person name="Shapiro N."/>
            <person name="Ivanova N."/>
            <person name="Kyrpides N."/>
            <person name="Woyke T."/>
        </authorList>
    </citation>
    <scope>NUCLEOTIDE SEQUENCE [LARGE SCALE GENOMIC DNA]</scope>
    <source>
        <strain evidence="1 2">AS2.3</strain>
    </source>
</reference>